<accession>A0ABM7WB29</accession>
<dbReference type="PANTHER" id="PTHR33531">
    <property type="entry name" value="RUBRERYTHRIN SUBFAMILY"/>
    <property type="match status" value="1"/>
</dbReference>
<dbReference type="InterPro" id="IPR003251">
    <property type="entry name" value="Rr_diiron-bd_dom"/>
</dbReference>
<reference evidence="2 3" key="1">
    <citation type="submission" date="2022-01" db="EMBL/GenBank/DDBJ databases">
        <title>Desulfofustis limnae sp. nov., a novel mesophilic sulfate-reducing bacterium isolated from marsh soil.</title>
        <authorList>
            <person name="Watanabe M."/>
            <person name="Takahashi A."/>
            <person name="Kojima H."/>
            <person name="Fukui M."/>
        </authorList>
    </citation>
    <scope>NUCLEOTIDE SEQUENCE [LARGE SCALE GENOMIC DNA]</scope>
    <source>
        <strain evidence="2 3">PPLL</strain>
    </source>
</reference>
<feature type="domain" description="Rubrerythrin diiron-binding" evidence="1">
    <location>
        <begin position="98"/>
        <end position="153"/>
    </location>
</feature>
<feature type="domain" description="Rubrerythrin diiron-binding" evidence="1">
    <location>
        <begin position="8"/>
        <end position="55"/>
    </location>
</feature>
<dbReference type="EMBL" id="AP025516">
    <property type="protein sequence ID" value="BDD88174.1"/>
    <property type="molecule type" value="Genomic_DNA"/>
</dbReference>
<sequence>MNVQKIYEYALQREEEGFRFFSDHATNTRHAVIKEIFERLADEEAGHISFIKRHLAATDDSQPANEPDLGGSGWFDQRAAAEQLEQSLSESMLPDVAVLRTAFLIERDLAEFYEMAADRAEGQNRKVFQQLAAWERGHETLFKDLHDRIFKHYTEMPWGG</sequence>
<proteinExistence type="predicted"/>
<dbReference type="Gene3D" id="1.20.1260.10">
    <property type="match status" value="1"/>
</dbReference>
<evidence type="ECO:0000259" key="1">
    <source>
        <dbReference type="Pfam" id="PF02915"/>
    </source>
</evidence>
<gene>
    <name evidence="2" type="ORF">DPPLL_25390</name>
</gene>
<dbReference type="PANTHER" id="PTHR33531:SF7">
    <property type="entry name" value="HYPOTHETICAL MEMBRANE PROTEIN, CONSERVED"/>
    <property type="match status" value="1"/>
</dbReference>
<dbReference type="InterPro" id="IPR012347">
    <property type="entry name" value="Ferritin-like"/>
</dbReference>
<dbReference type="CDD" id="cd01045">
    <property type="entry name" value="Ferritin_like_AB"/>
    <property type="match status" value="1"/>
</dbReference>
<dbReference type="RefSeq" id="WP_284151559.1">
    <property type="nucleotide sequence ID" value="NZ_AP025516.1"/>
</dbReference>
<dbReference type="Pfam" id="PF02915">
    <property type="entry name" value="Rubrerythrin"/>
    <property type="match status" value="2"/>
</dbReference>
<dbReference type="SUPFAM" id="SSF47240">
    <property type="entry name" value="Ferritin-like"/>
    <property type="match status" value="1"/>
</dbReference>
<protein>
    <recommendedName>
        <fullName evidence="1">Rubrerythrin diiron-binding domain-containing protein</fullName>
    </recommendedName>
</protein>
<dbReference type="Proteomes" id="UP000830055">
    <property type="component" value="Chromosome"/>
</dbReference>
<evidence type="ECO:0000313" key="3">
    <source>
        <dbReference type="Proteomes" id="UP000830055"/>
    </source>
</evidence>
<dbReference type="InterPro" id="IPR009078">
    <property type="entry name" value="Ferritin-like_SF"/>
</dbReference>
<keyword evidence="3" id="KW-1185">Reference proteome</keyword>
<organism evidence="2 3">
    <name type="scientific">Desulfofustis limnaeus</name>
    <dbReference type="NCBI Taxonomy" id="2740163"/>
    <lineage>
        <taxon>Bacteria</taxon>
        <taxon>Pseudomonadati</taxon>
        <taxon>Thermodesulfobacteriota</taxon>
        <taxon>Desulfobulbia</taxon>
        <taxon>Desulfobulbales</taxon>
        <taxon>Desulfocapsaceae</taxon>
        <taxon>Desulfofustis</taxon>
    </lineage>
</organism>
<evidence type="ECO:0000313" key="2">
    <source>
        <dbReference type="EMBL" id="BDD88174.1"/>
    </source>
</evidence>
<name>A0ABM7WB29_9BACT</name>